<comment type="caution">
    <text evidence="2">The sequence shown here is derived from an EMBL/GenBank/DDBJ whole genome shotgun (WGS) entry which is preliminary data.</text>
</comment>
<evidence type="ECO:0000313" key="2">
    <source>
        <dbReference type="EMBL" id="OWM87248.1"/>
    </source>
</evidence>
<gene>
    <name evidence="2" type="ORF">CDL15_Pgr019295</name>
</gene>
<proteinExistence type="predicted"/>
<name>A0A218XR12_PUNGR</name>
<feature type="region of interest" description="Disordered" evidence="1">
    <location>
        <begin position="1"/>
        <end position="25"/>
    </location>
</feature>
<organism evidence="2 3">
    <name type="scientific">Punica granatum</name>
    <name type="common">Pomegranate</name>
    <dbReference type="NCBI Taxonomy" id="22663"/>
    <lineage>
        <taxon>Eukaryota</taxon>
        <taxon>Viridiplantae</taxon>
        <taxon>Streptophyta</taxon>
        <taxon>Embryophyta</taxon>
        <taxon>Tracheophyta</taxon>
        <taxon>Spermatophyta</taxon>
        <taxon>Magnoliopsida</taxon>
        <taxon>eudicotyledons</taxon>
        <taxon>Gunneridae</taxon>
        <taxon>Pentapetalae</taxon>
        <taxon>rosids</taxon>
        <taxon>malvids</taxon>
        <taxon>Myrtales</taxon>
        <taxon>Lythraceae</taxon>
        <taxon>Punica</taxon>
    </lineage>
</organism>
<reference evidence="3" key="1">
    <citation type="journal article" date="2017" name="Plant J.">
        <title>The pomegranate (Punica granatum L.) genome and the genomics of punicalagin biosynthesis.</title>
        <authorList>
            <person name="Qin G."/>
            <person name="Xu C."/>
            <person name="Ming R."/>
            <person name="Tang H."/>
            <person name="Guyot R."/>
            <person name="Kramer E.M."/>
            <person name="Hu Y."/>
            <person name="Yi X."/>
            <person name="Qi Y."/>
            <person name="Xu X."/>
            <person name="Gao Z."/>
            <person name="Pan H."/>
            <person name="Jian J."/>
            <person name="Tian Y."/>
            <person name="Yue Z."/>
            <person name="Xu Y."/>
        </authorList>
    </citation>
    <scope>NUCLEOTIDE SEQUENCE [LARGE SCALE GENOMIC DNA]</scope>
    <source>
        <strain evidence="3">cv. Dabenzi</strain>
    </source>
</reference>
<feature type="compositionally biased region" description="Basic and acidic residues" evidence="1">
    <location>
        <begin position="69"/>
        <end position="88"/>
    </location>
</feature>
<accession>A0A218XR12</accession>
<evidence type="ECO:0000313" key="3">
    <source>
        <dbReference type="Proteomes" id="UP000197138"/>
    </source>
</evidence>
<protein>
    <submittedName>
        <fullName evidence="2">Uncharacterized protein</fullName>
    </submittedName>
</protein>
<sequence length="230" mass="26557">MEADVKKPSRRSLIGVEDRDPPSLRSRARRRWSIMTFVKEHLDPQLIQLKTSTWNLLRHHVRGIGRVTGRREKTESHWERRQPADRGRPQLLDLGGGSTERARPKPDSLVRWPGLLSPGLGEPKAQEPRARETKVYLARGSQVVGLPNPGFGTTRSGFLRAGEHIPGVFNHSWHKVAQRHLTLKKVLEFHKAEFGLEAKSSMTRPDLVSRLRYDWRRFSPLSKEKLHRMR</sequence>
<dbReference type="EMBL" id="MTKT01000817">
    <property type="protein sequence ID" value="OWM87248.1"/>
    <property type="molecule type" value="Genomic_DNA"/>
</dbReference>
<dbReference type="Proteomes" id="UP000197138">
    <property type="component" value="Unassembled WGS sequence"/>
</dbReference>
<evidence type="ECO:0000256" key="1">
    <source>
        <dbReference type="SAM" id="MobiDB-lite"/>
    </source>
</evidence>
<dbReference type="AlphaFoldDB" id="A0A218XR12"/>
<feature type="region of interest" description="Disordered" evidence="1">
    <location>
        <begin position="68"/>
        <end position="130"/>
    </location>
</feature>